<dbReference type="EMBL" id="DVNG01000028">
    <property type="protein sequence ID" value="HIU49760.1"/>
    <property type="molecule type" value="Genomic_DNA"/>
</dbReference>
<feature type="transmembrane region" description="Helical" evidence="6">
    <location>
        <begin position="278"/>
        <end position="297"/>
    </location>
</feature>
<gene>
    <name evidence="7" type="ORF">IAD22_01935</name>
</gene>
<feature type="transmembrane region" description="Helical" evidence="6">
    <location>
        <begin position="226"/>
        <end position="243"/>
    </location>
</feature>
<name>A0A9D1S7I3_9FIRM</name>
<evidence type="ECO:0000256" key="4">
    <source>
        <dbReference type="ARBA" id="ARBA00022989"/>
    </source>
</evidence>
<evidence type="ECO:0000256" key="6">
    <source>
        <dbReference type="SAM" id="Phobius"/>
    </source>
</evidence>
<feature type="transmembrane region" description="Helical" evidence="6">
    <location>
        <begin position="145"/>
        <end position="166"/>
    </location>
</feature>
<sequence>MQYLTLGLGSIEQGIIYAILALGVFVSLRVLDIPDLTVDGSFITGAAVSVMVTQLQQPFGGGVLFPILSLILAFLAGAITGVITGLLHTKLKVPALLAGILTMTGLYSINLIIMGDKPTVSINGMTTVFTPAIDLIGGDAVSRKLAIIPVMFVILLIAVIALVWFLRTQVGMALRATGDNEEMVKASSINADNMKVLGLAIANGIVALSGAVLAQDQTFADAKSGAGTVVVGIASIIIGETIFGKRSILNNIISAVLGAVVYRIFITIVLQFGLPASYFKLLSALIVVIAICVQVTGEKIAKKKTRRVTKNVKS</sequence>
<dbReference type="GO" id="GO:0005886">
    <property type="term" value="C:plasma membrane"/>
    <property type="evidence" value="ECO:0007669"/>
    <property type="project" value="UniProtKB-SubCell"/>
</dbReference>
<comment type="subcellular location">
    <subcellularLocation>
        <location evidence="1">Cell membrane</location>
        <topology evidence="1">Multi-pass membrane protein</topology>
    </subcellularLocation>
</comment>
<keyword evidence="2" id="KW-1003">Cell membrane</keyword>
<organism evidence="7 8">
    <name type="scientific">Candidatus Limousia pullorum</name>
    <dbReference type="NCBI Taxonomy" id="2840860"/>
    <lineage>
        <taxon>Bacteria</taxon>
        <taxon>Bacillati</taxon>
        <taxon>Bacillota</taxon>
        <taxon>Clostridia</taxon>
        <taxon>Eubacteriales</taxon>
        <taxon>Oscillospiraceae</taxon>
        <taxon>Oscillospiraceae incertae sedis</taxon>
        <taxon>Candidatus Limousia</taxon>
    </lineage>
</organism>
<evidence type="ECO:0000256" key="1">
    <source>
        <dbReference type="ARBA" id="ARBA00004651"/>
    </source>
</evidence>
<comment type="caution">
    <text evidence="7">The sequence shown here is derived from an EMBL/GenBank/DDBJ whole genome shotgun (WGS) entry which is preliminary data.</text>
</comment>
<dbReference type="InterPro" id="IPR001851">
    <property type="entry name" value="ABC_transp_permease"/>
</dbReference>
<dbReference type="Pfam" id="PF02653">
    <property type="entry name" value="BPD_transp_2"/>
    <property type="match status" value="1"/>
</dbReference>
<dbReference type="Proteomes" id="UP000824118">
    <property type="component" value="Unassembled WGS sequence"/>
</dbReference>
<feature type="transmembrane region" description="Helical" evidence="6">
    <location>
        <begin position="63"/>
        <end position="87"/>
    </location>
</feature>
<dbReference type="PANTHER" id="PTHR32196">
    <property type="entry name" value="ABC TRANSPORTER PERMEASE PROTEIN YPHD-RELATED-RELATED"/>
    <property type="match status" value="1"/>
</dbReference>
<evidence type="ECO:0000313" key="8">
    <source>
        <dbReference type="Proteomes" id="UP000824118"/>
    </source>
</evidence>
<dbReference type="AlphaFoldDB" id="A0A9D1S7I3"/>
<feature type="transmembrane region" description="Helical" evidence="6">
    <location>
        <begin position="252"/>
        <end position="272"/>
    </location>
</feature>
<feature type="transmembrane region" description="Helical" evidence="6">
    <location>
        <begin position="14"/>
        <end position="31"/>
    </location>
</feature>
<keyword evidence="5 6" id="KW-0472">Membrane</keyword>
<evidence type="ECO:0000256" key="2">
    <source>
        <dbReference type="ARBA" id="ARBA00022475"/>
    </source>
</evidence>
<evidence type="ECO:0000313" key="7">
    <source>
        <dbReference type="EMBL" id="HIU49760.1"/>
    </source>
</evidence>
<feature type="transmembrane region" description="Helical" evidence="6">
    <location>
        <begin position="196"/>
        <end position="214"/>
    </location>
</feature>
<dbReference type="CDD" id="cd06574">
    <property type="entry name" value="TM_PBP1_branched-chain-AA_like"/>
    <property type="match status" value="1"/>
</dbReference>
<reference evidence="7" key="1">
    <citation type="submission" date="2020-10" db="EMBL/GenBank/DDBJ databases">
        <authorList>
            <person name="Gilroy R."/>
        </authorList>
    </citation>
    <scope>NUCLEOTIDE SEQUENCE</scope>
    <source>
        <strain evidence="7">ChiGjej1B1-1684</strain>
    </source>
</reference>
<dbReference type="PANTHER" id="PTHR32196:SF69">
    <property type="entry name" value="BRANCHED-CHAIN AMINO ACID TRANSPORT SYSTEM, PERMEASE PROTEIN"/>
    <property type="match status" value="1"/>
</dbReference>
<keyword evidence="3 6" id="KW-0812">Transmembrane</keyword>
<evidence type="ECO:0000256" key="5">
    <source>
        <dbReference type="ARBA" id="ARBA00023136"/>
    </source>
</evidence>
<reference evidence="7" key="2">
    <citation type="journal article" date="2021" name="PeerJ">
        <title>Extensive microbial diversity within the chicken gut microbiome revealed by metagenomics and culture.</title>
        <authorList>
            <person name="Gilroy R."/>
            <person name="Ravi A."/>
            <person name="Getino M."/>
            <person name="Pursley I."/>
            <person name="Horton D.L."/>
            <person name="Alikhan N.F."/>
            <person name="Baker D."/>
            <person name="Gharbi K."/>
            <person name="Hall N."/>
            <person name="Watson M."/>
            <person name="Adriaenssens E.M."/>
            <person name="Foster-Nyarko E."/>
            <person name="Jarju S."/>
            <person name="Secka A."/>
            <person name="Antonio M."/>
            <person name="Oren A."/>
            <person name="Chaudhuri R.R."/>
            <person name="La Ragione R."/>
            <person name="Hildebrand F."/>
            <person name="Pallen M.J."/>
        </authorList>
    </citation>
    <scope>NUCLEOTIDE SEQUENCE</scope>
    <source>
        <strain evidence="7">ChiGjej1B1-1684</strain>
    </source>
</reference>
<accession>A0A9D1S7I3</accession>
<protein>
    <submittedName>
        <fullName evidence="7">ABC transporter permease</fullName>
    </submittedName>
</protein>
<keyword evidence="4 6" id="KW-1133">Transmembrane helix</keyword>
<feature type="transmembrane region" description="Helical" evidence="6">
    <location>
        <begin position="94"/>
        <end position="113"/>
    </location>
</feature>
<dbReference type="GO" id="GO:0022857">
    <property type="term" value="F:transmembrane transporter activity"/>
    <property type="evidence" value="ECO:0007669"/>
    <property type="project" value="InterPro"/>
</dbReference>
<evidence type="ECO:0000256" key="3">
    <source>
        <dbReference type="ARBA" id="ARBA00022692"/>
    </source>
</evidence>
<proteinExistence type="predicted"/>